<gene>
    <name evidence="5" type="ORF">U473_01905</name>
</gene>
<dbReference type="InterPro" id="IPR011991">
    <property type="entry name" value="ArsR-like_HTH"/>
</dbReference>
<dbReference type="STRING" id="1413211.U473_01905"/>
<accession>A0A135L1P0</accession>
<dbReference type="GO" id="GO:0003700">
    <property type="term" value="F:DNA-binding transcription factor activity"/>
    <property type="evidence" value="ECO:0007669"/>
    <property type="project" value="InterPro"/>
</dbReference>
<evidence type="ECO:0000259" key="4">
    <source>
        <dbReference type="PROSITE" id="PS50987"/>
    </source>
</evidence>
<dbReference type="NCBIfam" id="NF033788">
    <property type="entry name" value="HTH_metalloreg"/>
    <property type="match status" value="1"/>
</dbReference>
<dbReference type="GO" id="GO:0003677">
    <property type="term" value="F:DNA binding"/>
    <property type="evidence" value="ECO:0007669"/>
    <property type="project" value="UniProtKB-KW"/>
</dbReference>
<dbReference type="PROSITE" id="PS50987">
    <property type="entry name" value="HTH_ARSR_2"/>
    <property type="match status" value="1"/>
</dbReference>
<dbReference type="RefSeq" id="WP_068722815.1">
    <property type="nucleotide sequence ID" value="NZ_LSKU01000001.1"/>
</dbReference>
<evidence type="ECO:0000313" key="6">
    <source>
        <dbReference type="Proteomes" id="UP000070352"/>
    </source>
</evidence>
<dbReference type="InterPro" id="IPR036390">
    <property type="entry name" value="WH_DNA-bd_sf"/>
</dbReference>
<keyword evidence="3" id="KW-0804">Transcription</keyword>
<evidence type="ECO:0000256" key="3">
    <source>
        <dbReference type="ARBA" id="ARBA00023163"/>
    </source>
</evidence>
<proteinExistence type="predicted"/>
<dbReference type="Pfam" id="PF01022">
    <property type="entry name" value="HTH_5"/>
    <property type="match status" value="1"/>
</dbReference>
<dbReference type="InterPro" id="IPR036388">
    <property type="entry name" value="WH-like_DNA-bd_sf"/>
</dbReference>
<evidence type="ECO:0000256" key="1">
    <source>
        <dbReference type="ARBA" id="ARBA00023015"/>
    </source>
</evidence>
<name>A0A135L1P0_9BACI</name>
<dbReference type="InterPro" id="IPR001845">
    <property type="entry name" value="HTH_ArsR_DNA-bd_dom"/>
</dbReference>
<evidence type="ECO:0000256" key="2">
    <source>
        <dbReference type="ARBA" id="ARBA00023125"/>
    </source>
</evidence>
<keyword evidence="6" id="KW-1185">Reference proteome</keyword>
<organism evidence="5 6">
    <name type="scientific">Tepidibacillus decaturensis</name>
    <dbReference type="NCBI Taxonomy" id="1413211"/>
    <lineage>
        <taxon>Bacteria</taxon>
        <taxon>Bacillati</taxon>
        <taxon>Bacillota</taxon>
        <taxon>Bacilli</taxon>
        <taxon>Bacillales</taxon>
        <taxon>Bacillaceae</taxon>
        <taxon>Tepidibacillus</taxon>
    </lineage>
</organism>
<dbReference type="PANTHER" id="PTHR43132:SF6">
    <property type="entry name" value="HTH-TYPE TRANSCRIPTIONAL REPRESSOR CZRA"/>
    <property type="match status" value="1"/>
</dbReference>
<protein>
    <submittedName>
        <fullName evidence="5">ArsR family transcriptional regulator</fullName>
    </submittedName>
</protein>
<dbReference type="PRINTS" id="PR00778">
    <property type="entry name" value="HTHARSR"/>
</dbReference>
<dbReference type="EMBL" id="LSKU01000001">
    <property type="protein sequence ID" value="KXG42918.1"/>
    <property type="molecule type" value="Genomic_DNA"/>
</dbReference>
<sequence>MAETKRYAETCSCTIIHNDVVTNVKEAMPEEETLYDLAELFKVFGDTTRIKILYALFEAEMCVCDIAALLGMNQSAISHQLKVLKQARLVRNRREGKIVYYSLDDYHIKQIFDQGLVHINERS</sequence>
<dbReference type="SUPFAM" id="SSF46785">
    <property type="entry name" value="Winged helix' DNA-binding domain"/>
    <property type="match status" value="1"/>
</dbReference>
<keyword evidence="2" id="KW-0238">DNA-binding</keyword>
<dbReference type="PANTHER" id="PTHR43132">
    <property type="entry name" value="ARSENICAL RESISTANCE OPERON REPRESSOR ARSR-RELATED"/>
    <property type="match status" value="1"/>
</dbReference>
<comment type="caution">
    <text evidence="5">The sequence shown here is derived from an EMBL/GenBank/DDBJ whole genome shotgun (WGS) entry which is preliminary data.</text>
</comment>
<dbReference type="Gene3D" id="1.10.10.10">
    <property type="entry name" value="Winged helix-like DNA-binding domain superfamily/Winged helix DNA-binding domain"/>
    <property type="match status" value="1"/>
</dbReference>
<dbReference type="Proteomes" id="UP000070352">
    <property type="component" value="Unassembled WGS sequence"/>
</dbReference>
<dbReference type="AlphaFoldDB" id="A0A135L1P0"/>
<dbReference type="SMART" id="SM00418">
    <property type="entry name" value="HTH_ARSR"/>
    <property type="match status" value="1"/>
</dbReference>
<reference evidence="5 6" key="1">
    <citation type="submission" date="2016-02" db="EMBL/GenBank/DDBJ databases">
        <title>Draft Genome for Tepidibacillus decaturensis nov. sp. Strain Z9, an Anaerobic, Moderately Thermophilic and Heterotrophic Bacterium from Deep Subsurface of the Illinois Basin, USA.</title>
        <authorList>
            <person name="Dong Y."/>
            <person name="Chang J.Y."/>
            <person name="Sanford R."/>
            <person name="Fouke B.W."/>
        </authorList>
    </citation>
    <scope>NUCLEOTIDE SEQUENCE [LARGE SCALE GENOMIC DNA]</scope>
    <source>
        <strain evidence="5 6">Z9</strain>
    </source>
</reference>
<dbReference type="InterPro" id="IPR051011">
    <property type="entry name" value="Metal_resp_trans_reg"/>
</dbReference>
<evidence type="ECO:0000313" key="5">
    <source>
        <dbReference type="EMBL" id="KXG42918.1"/>
    </source>
</evidence>
<dbReference type="CDD" id="cd00090">
    <property type="entry name" value="HTH_ARSR"/>
    <property type="match status" value="1"/>
</dbReference>
<keyword evidence="1" id="KW-0805">Transcription regulation</keyword>
<feature type="domain" description="HTH arsR-type" evidence="4">
    <location>
        <begin position="29"/>
        <end position="123"/>
    </location>
</feature>